<gene>
    <name evidence="2" type="ORF">NQ491_10790</name>
</gene>
<protein>
    <submittedName>
        <fullName evidence="2">Glycosyl hydrolase</fullName>
    </submittedName>
</protein>
<dbReference type="GeneID" id="82892226"/>
<proteinExistence type="predicted"/>
<accession>A0ABY5UYS9</accession>
<feature type="signal peptide" evidence="1">
    <location>
        <begin position="1"/>
        <end position="25"/>
    </location>
</feature>
<dbReference type="RefSeq" id="WP_147524825.1">
    <property type="nucleotide sequence ID" value="NZ_CAPH01000009.1"/>
</dbReference>
<dbReference type="EMBL" id="CP102294">
    <property type="protein sequence ID" value="UWN57115.1"/>
    <property type="molecule type" value="Genomic_DNA"/>
</dbReference>
<sequence length="105" mass="11585">MNLLRSLLGGLFCVVTSFGWSVSSAQVPVVPPFDELHQPFGVKDYQNFANPDKVFYPETWFHYIGGDVSLEGITKDLEAIADAGFSGIRLFHGQFAAFGPEPMSR</sequence>
<dbReference type="Proteomes" id="UP001059295">
    <property type="component" value="Chromosome"/>
</dbReference>
<feature type="chain" id="PRO_5045150332" evidence="1">
    <location>
        <begin position="26"/>
        <end position="105"/>
    </location>
</feature>
<evidence type="ECO:0000313" key="3">
    <source>
        <dbReference type="Proteomes" id="UP001059295"/>
    </source>
</evidence>
<keyword evidence="3" id="KW-1185">Reference proteome</keyword>
<dbReference type="GO" id="GO:0016787">
    <property type="term" value="F:hydrolase activity"/>
    <property type="evidence" value="ECO:0007669"/>
    <property type="project" value="UniProtKB-KW"/>
</dbReference>
<evidence type="ECO:0000313" key="2">
    <source>
        <dbReference type="EMBL" id="UWN57115.1"/>
    </source>
</evidence>
<name>A0ABY5UYS9_9BACT</name>
<keyword evidence="1" id="KW-0732">Signal</keyword>
<organism evidence="2 3">
    <name type="scientific">Alistipes ihumii AP11</name>
    <dbReference type="NCBI Taxonomy" id="1211813"/>
    <lineage>
        <taxon>Bacteria</taxon>
        <taxon>Pseudomonadati</taxon>
        <taxon>Bacteroidota</taxon>
        <taxon>Bacteroidia</taxon>
        <taxon>Bacteroidales</taxon>
        <taxon>Rikenellaceae</taxon>
        <taxon>Alistipes</taxon>
    </lineage>
</organism>
<reference evidence="2" key="1">
    <citation type="journal article" date="2022" name="Cell">
        <title>Design, construction, and in vivo augmentation of a complex gut microbiome.</title>
        <authorList>
            <person name="Cheng A.G."/>
            <person name="Ho P.Y."/>
            <person name="Aranda-Diaz A."/>
            <person name="Jain S."/>
            <person name="Yu F.B."/>
            <person name="Meng X."/>
            <person name="Wang M."/>
            <person name="Iakiviak M."/>
            <person name="Nagashima K."/>
            <person name="Zhao A."/>
            <person name="Murugkar P."/>
            <person name="Patil A."/>
            <person name="Atabakhsh K."/>
            <person name="Weakley A."/>
            <person name="Yan J."/>
            <person name="Brumbaugh A.R."/>
            <person name="Higginbottom S."/>
            <person name="Dimas A."/>
            <person name="Shiver A.L."/>
            <person name="Deutschbauer A."/>
            <person name="Neff N."/>
            <person name="Sonnenburg J.L."/>
            <person name="Huang K.C."/>
            <person name="Fischbach M.A."/>
        </authorList>
    </citation>
    <scope>NUCLEOTIDE SEQUENCE</scope>
    <source>
        <strain evidence="2">AP11</strain>
    </source>
</reference>
<evidence type="ECO:0000256" key="1">
    <source>
        <dbReference type="SAM" id="SignalP"/>
    </source>
</evidence>
<keyword evidence="2" id="KW-0378">Hydrolase</keyword>